<reference evidence="2" key="1">
    <citation type="submission" date="2021-02" db="EMBL/GenBank/DDBJ databases">
        <authorList>
            <person name="Nieuwenhuis M."/>
            <person name="Van De Peppel L.J.J."/>
        </authorList>
    </citation>
    <scope>NUCLEOTIDE SEQUENCE</scope>
    <source>
        <strain evidence="2">D49</strain>
    </source>
</reference>
<feature type="non-terminal residue" evidence="2">
    <location>
        <position position="98"/>
    </location>
</feature>
<accession>A0A9P7FKK1</accession>
<feature type="region of interest" description="Disordered" evidence="1">
    <location>
        <begin position="17"/>
        <end position="46"/>
    </location>
</feature>
<keyword evidence="3" id="KW-1185">Reference proteome</keyword>
<sequence>NVFPKCDDAEIPAITQFPDPFIDMGNENDQEDPSGNPEDPPSEDGDDLFIIQIPLYLKGNRVLIWTITTNLSWNSRILLHSSLHLAVIRTLPDVPEMH</sequence>
<dbReference type="Proteomes" id="UP000717328">
    <property type="component" value="Unassembled WGS sequence"/>
</dbReference>
<gene>
    <name evidence="2" type="ORF">H0H81_011318</name>
</gene>
<reference evidence="2" key="2">
    <citation type="submission" date="2021-10" db="EMBL/GenBank/DDBJ databases">
        <title>Phylogenomics reveals ancestral predisposition of the termite-cultivated fungus Termitomyces towards a domesticated lifestyle.</title>
        <authorList>
            <person name="Auxier B."/>
            <person name="Grum-Grzhimaylo A."/>
            <person name="Cardenas M.E."/>
            <person name="Lodge J.D."/>
            <person name="Laessoe T."/>
            <person name="Pedersen O."/>
            <person name="Smith M.E."/>
            <person name="Kuyper T.W."/>
            <person name="Franco-Molano E.A."/>
            <person name="Baroni T.J."/>
            <person name="Aanen D.K."/>
        </authorList>
    </citation>
    <scope>NUCLEOTIDE SEQUENCE</scope>
    <source>
        <strain evidence="2">D49</strain>
    </source>
</reference>
<protein>
    <submittedName>
        <fullName evidence="2">Uncharacterized protein</fullName>
    </submittedName>
</protein>
<organism evidence="2 3">
    <name type="scientific">Sphagnurus paluster</name>
    <dbReference type="NCBI Taxonomy" id="117069"/>
    <lineage>
        <taxon>Eukaryota</taxon>
        <taxon>Fungi</taxon>
        <taxon>Dikarya</taxon>
        <taxon>Basidiomycota</taxon>
        <taxon>Agaricomycotina</taxon>
        <taxon>Agaricomycetes</taxon>
        <taxon>Agaricomycetidae</taxon>
        <taxon>Agaricales</taxon>
        <taxon>Tricholomatineae</taxon>
        <taxon>Lyophyllaceae</taxon>
        <taxon>Sphagnurus</taxon>
    </lineage>
</organism>
<evidence type="ECO:0000313" key="2">
    <source>
        <dbReference type="EMBL" id="KAG5633077.1"/>
    </source>
</evidence>
<proteinExistence type="predicted"/>
<evidence type="ECO:0000256" key="1">
    <source>
        <dbReference type="SAM" id="MobiDB-lite"/>
    </source>
</evidence>
<dbReference type="EMBL" id="JABCKI010009530">
    <property type="protein sequence ID" value="KAG5633077.1"/>
    <property type="molecule type" value="Genomic_DNA"/>
</dbReference>
<evidence type="ECO:0000313" key="3">
    <source>
        <dbReference type="Proteomes" id="UP000717328"/>
    </source>
</evidence>
<name>A0A9P7FKK1_9AGAR</name>
<dbReference type="AlphaFoldDB" id="A0A9P7FKK1"/>
<comment type="caution">
    <text evidence="2">The sequence shown here is derived from an EMBL/GenBank/DDBJ whole genome shotgun (WGS) entry which is preliminary data.</text>
</comment>